<organism evidence="2 3">
    <name type="scientific">Streptacidiphilus cavernicola</name>
    <dbReference type="NCBI Taxonomy" id="3342716"/>
    <lineage>
        <taxon>Bacteria</taxon>
        <taxon>Bacillati</taxon>
        <taxon>Actinomycetota</taxon>
        <taxon>Actinomycetes</taxon>
        <taxon>Kitasatosporales</taxon>
        <taxon>Streptomycetaceae</taxon>
        <taxon>Streptacidiphilus</taxon>
    </lineage>
</organism>
<evidence type="ECO:0008006" key="4">
    <source>
        <dbReference type="Google" id="ProtNLM"/>
    </source>
</evidence>
<dbReference type="RefSeq" id="WP_030249801.1">
    <property type="nucleotide sequence ID" value="NZ_JBHEZZ010000006.1"/>
</dbReference>
<feature type="region of interest" description="Disordered" evidence="1">
    <location>
        <begin position="83"/>
        <end position="104"/>
    </location>
</feature>
<feature type="compositionally biased region" description="Polar residues" evidence="1">
    <location>
        <begin position="93"/>
        <end position="104"/>
    </location>
</feature>
<dbReference type="Proteomes" id="UP001592528">
    <property type="component" value="Unassembled WGS sequence"/>
</dbReference>
<name>A0ABV6ULP5_9ACTN</name>
<dbReference type="EMBL" id="JBHEZZ010000006">
    <property type="protein sequence ID" value="MFC1402374.1"/>
    <property type="molecule type" value="Genomic_DNA"/>
</dbReference>
<evidence type="ECO:0000313" key="2">
    <source>
        <dbReference type="EMBL" id="MFC1402374.1"/>
    </source>
</evidence>
<keyword evidence="3" id="KW-1185">Reference proteome</keyword>
<feature type="compositionally biased region" description="Basic and acidic residues" evidence="1">
    <location>
        <begin position="83"/>
        <end position="92"/>
    </location>
</feature>
<accession>A0ABV6ULP5</accession>
<evidence type="ECO:0000313" key="3">
    <source>
        <dbReference type="Proteomes" id="UP001592528"/>
    </source>
</evidence>
<protein>
    <recommendedName>
        <fullName evidence="4">ESX-1 secretion-associated protein</fullName>
    </recommendedName>
</protein>
<reference evidence="2 3" key="1">
    <citation type="submission" date="2024-09" db="EMBL/GenBank/DDBJ databases">
        <authorList>
            <person name="Lee S.D."/>
        </authorList>
    </citation>
    <scope>NUCLEOTIDE SEQUENCE [LARGE SCALE GENOMIC DNA]</scope>
    <source>
        <strain evidence="2 3">N1-5</strain>
    </source>
</reference>
<proteinExistence type="predicted"/>
<sequence length="104" mass="11196">MPAAEDGYAVPDGTLEQEAGVWDSDADQLQSIASKAGGLRLDRVTAGIFQMIVTAHDDLVSTVSARANEGSSEMHRIAQALRTTDRGYREQEASTAQSFKALQR</sequence>
<evidence type="ECO:0000256" key="1">
    <source>
        <dbReference type="SAM" id="MobiDB-lite"/>
    </source>
</evidence>
<gene>
    <name evidence="2" type="ORF">ACEZDJ_13870</name>
</gene>
<comment type="caution">
    <text evidence="2">The sequence shown here is derived from an EMBL/GenBank/DDBJ whole genome shotgun (WGS) entry which is preliminary data.</text>
</comment>